<dbReference type="AlphaFoldDB" id="A0A2S9TRA6"/>
<name>A0A2S9TRA6_9BACT</name>
<accession>A0A2S9TRA6</accession>
<dbReference type="InterPro" id="IPR036583">
    <property type="entry name" value="23S_rRNA_IVS_sf"/>
</dbReference>
<evidence type="ECO:0000313" key="2">
    <source>
        <dbReference type="Proteomes" id="UP000238811"/>
    </source>
</evidence>
<dbReference type="EMBL" id="NXGD01000002">
    <property type="protein sequence ID" value="PRN01377.1"/>
    <property type="molecule type" value="Genomic_DNA"/>
</dbReference>
<evidence type="ECO:0000313" key="1">
    <source>
        <dbReference type="EMBL" id="PRN01377.1"/>
    </source>
</evidence>
<dbReference type="RefSeq" id="WP_066175791.1">
    <property type="nucleotide sequence ID" value="NZ_JAMXDK010000009.1"/>
</dbReference>
<organism evidence="1 2">
    <name type="scientific">Aliarcobacter cryaerophilus</name>
    <dbReference type="NCBI Taxonomy" id="28198"/>
    <lineage>
        <taxon>Bacteria</taxon>
        <taxon>Pseudomonadati</taxon>
        <taxon>Campylobacterota</taxon>
        <taxon>Epsilonproteobacteria</taxon>
        <taxon>Campylobacterales</taxon>
        <taxon>Arcobacteraceae</taxon>
        <taxon>Aliarcobacter</taxon>
    </lineage>
</organism>
<dbReference type="PIRSF" id="PIRSF035652">
    <property type="entry name" value="CHP02436"/>
    <property type="match status" value="1"/>
</dbReference>
<dbReference type="PANTHER" id="PTHR38471">
    <property type="entry name" value="FOUR HELIX BUNDLE PROTEIN"/>
    <property type="match status" value="1"/>
</dbReference>
<dbReference type="Gene3D" id="1.20.1440.60">
    <property type="entry name" value="23S rRNA-intervening sequence"/>
    <property type="match status" value="1"/>
</dbReference>
<comment type="caution">
    <text evidence="1">The sequence shown here is derived from an EMBL/GenBank/DDBJ whole genome shotgun (WGS) entry which is preliminary data.</text>
</comment>
<dbReference type="InterPro" id="IPR012657">
    <property type="entry name" value="23S_rRNA-intervening_sequence"/>
</dbReference>
<gene>
    <name evidence="1" type="ORF">CJ668_02610</name>
</gene>
<dbReference type="Proteomes" id="UP000238811">
    <property type="component" value="Unassembled WGS sequence"/>
</dbReference>
<reference evidence="1 2" key="1">
    <citation type="submission" date="2017-09" db="EMBL/GenBank/DDBJ databases">
        <title>Reassesment of A. cryaerophilus.</title>
        <authorList>
            <person name="Perez-Cataluna A."/>
            <person name="Collado L."/>
            <person name="Salgado O."/>
            <person name="Lefinanco V."/>
            <person name="Figueras M.J."/>
        </authorList>
    </citation>
    <scope>NUCLEOTIDE SEQUENCE [LARGE SCALE GENOMIC DNA]</scope>
    <source>
        <strain evidence="1 2">LMG 10229</strain>
    </source>
</reference>
<dbReference type="NCBIfam" id="TIGR02436">
    <property type="entry name" value="four helix bundle protein"/>
    <property type="match status" value="1"/>
</dbReference>
<dbReference type="PANTHER" id="PTHR38471:SF2">
    <property type="entry name" value="FOUR HELIX BUNDLE PROTEIN"/>
    <property type="match status" value="1"/>
</dbReference>
<protein>
    <submittedName>
        <fullName evidence="1">Four helix bundle protein</fullName>
    </submittedName>
</protein>
<sequence>MKQENIILNKSFAFSVRIVNLYKYLCSEKKEYVLSKQLLRSGTSIGANVNEAQAAQSKNDFISKMSIASKEARETKYWIELLISTDYLKDKESYVESLKFEIDEIVKLLSSIVKSMKVSDE</sequence>
<dbReference type="SUPFAM" id="SSF158446">
    <property type="entry name" value="IVS-encoded protein-like"/>
    <property type="match status" value="1"/>
</dbReference>
<dbReference type="Pfam" id="PF05635">
    <property type="entry name" value="23S_rRNA_IVP"/>
    <property type="match status" value="1"/>
</dbReference>
<proteinExistence type="predicted"/>